<feature type="signal peptide" evidence="1">
    <location>
        <begin position="1"/>
        <end position="23"/>
    </location>
</feature>
<evidence type="ECO:0000256" key="1">
    <source>
        <dbReference type="SAM" id="SignalP"/>
    </source>
</evidence>
<dbReference type="SUPFAM" id="SSF54001">
    <property type="entry name" value="Cysteine proteinases"/>
    <property type="match status" value="1"/>
</dbReference>
<evidence type="ECO:0000313" key="4">
    <source>
        <dbReference type="Proteomes" id="UP000265618"/>
    </source>
</evidence>
<name>A0A9K3GNN9_9EUKA</name>
<comment type="caution">
    <text evidence="3">The sequence shown here is derived from an EMBL/GenBank/DDBJ whole genome shotgun (WGS) entry which is preliminary data.</text>
</comment>
<dbReference type="EMBL" id="BDIP01005227">
    <property type="protein sequence ID" value="GIQ89607.1"/>
    <property type="molecule type" value="Genomic_DNA"/>
</dbReference>
<dbReference type="InterPro" id="IPR000668">
    <property type="entry name" value="Peptidase_C1A_C"/>
</dbReference>
<dbReference type="Proteomes" id="UP000265618">
    <property type="component" value="Unassembled WGS sequence"/>
</dbReference>
<evidence type="ECO:0000259" key="2">
    <source>
        <dbReference type="Pfam" id="PF00112"/>
    </source>
</evidence>
<accession>A0A9K3GNN9</accession>
<dbReference type="GO" id="GO:0006508">
    <property type="term" value="P:proteolysis"/>
    <property type="evidence" value="ECO:0007669"/>
    <property type="project" value="InterPro"/>
</dbReference>
<dbReference type="GO" id="GO:0008234">
    <property type="term" value="F:cysteine-type peptidase activity"/>
    <property type="evidence" value="ECO:0007669"/>
    <property type="project" value="InterPro"/>
</dbReference>
<organism evidence="3 4">
    <name type="scientific">Kipferlia bialata</name>
    <dbReference type="NCBI Taxonomy" id="797122"/>
    <lineage>
        <taxon>Eukaryota</taxon>
        <taxon>Metamonada</taxon>
        <taxon>Carpediemonas-like organisms</taxon>
        <taxon>Kipferlia</taxon>
    </lineage>
</organism>
<dbReference type="OrthoDB" id="3789175at2759"/>
<evidence type="ECO:0000313" key="3">
    <source>
        <dbReference type="EMBL" id="GIQ89607.1"/>
    </source>
</evidence>
<sequence>MRPPGLLWLVIALAVAAVSVCAAECGGSGWEGEKYVLKDTLDDTDPYAYNGRGHVEPGLLETVSFKQKTVPAHVKETLPTSYSMRTEYPECMTPMLNQGSCGSCWAFMAVRVARDSMCMRYMGHESVDDLLLSPQDMLSCSGRVCSNGGNMYYANLYLTNTVSIYYTYIGY</sequence>
<feature type="domain" description="Peptidase C1A papain C-terminal" evidence="2">
    <location>
        <begin position="78"/>
        <end position="160"/>
    </location>
</feature>
<dbReference type="AlphaFoldDB" id="A0A9K3GNN9"/>
<gene>
    <name evidence="3" type="ORF">KIPB_012116</name>
</gene>
<reference evidence="3 4" key="1">
    <citation type="journal article" date="2018" name="PLoS ONE">
        <title>The draft genome of Kipferlia bialata reveals reductive genome evolution in fornicate parasites.</title>
        <authorList>
            <person name="Tanifuji G."/>
            <person name="Takabayashi S."/>
            <person name="Kume K."/>
            <person name="Takagi M."/>
            <person name="Nakayama T."/>
            <person name="Kamikawa R."/>
            <person name="Inagaki Y."/>
            <person name="Hashimoto T."/>
        </authorList>
    </citation>
    <scope>NUCLEOTIDE SEQUENCE [LARGE SCALE GENOMIC DNA]</scope>
    <source>
        <strain evidence="3">NY0173</strain>
    </source>
</reference>
<protein>
    <submittedName>
        <fullName evidence="3">Peptidase C1A</fullName>
    </submittedName>
</protein>
<proteinExistence type="predicted"/>
<dbReference type="Gene3D" id="3.90.70.10">
    <property type="entry name" value="Cysteine proteinases"/>
    <property type="match status" value="1"/>
</dbReference>
<feature type="chain" id="PRO_5039943953" evidence="1">
    <location>
        <begin position="24"/>
        <end position="171"/>
    </location>
</feature>
<keyword evidence="4" id="KW-1185">Reference proteome</keyword>
<dbReference type="InterPro" id="IPR038765">
    <property type="entry name" value="Papain-like_cys_pep_sf"/>
</dbReference>
<dbReference type="Pfam" id="PF00112">
    <property type="entry name" value="Peptidase_C1"/>
    <property type="match status" value="1"/>
</dbReference>
<keyword evidence="1" id="KW-0732">Signal</keyword>